<evidence type="ECO:0000313" key="3">
    <source>
        <dbReference type="EMBL" id="CAB5220068.1"/>
    </source>
</evidence>
<feature type="compositionally biased region" description="Polar residues" evidence="2">
    <location>
        <begin position="257"/>
        <end position="269"/>
    </location>
</feature>
<feature type="region of interest" description="Disordered" evidence="2">
    <location>
        <begin position="14"/>
        <end position="67"/>
    </location>
</feature>
<reference evidence="3" key="1">
    <citation type="submission" date="2020-05" db="EMBL/GenBank/DDBJ databases">
        <authorList>
            <person name="Chiriac C."/>
            <person name="Salcher M."/>
            <person name="Ghai R."/>
            <person name="Kavagutti S V."/>
        </authorList>
    </citation>
    <scope>NUCLEOTIDE SEQUENCE</scope>
</reference>
<organism evidence="3">
    <name type="scientific">uncultured Caudovirales phage</name>
    <dbReference type="NCBI Taxonomy" id="2100421"/>
    <lineage>
        <taxon>Viruses</taxon>
        <taxon>Duplodnaviria</taxon>
        <taxon>Heunggongvirae</taxon>
        <taxon>Uroviricota</taxon>
        <taxon>Caudoviricetes</taxon>
        <taxon>Peduoviridae</taxon>
        <taxon>Maltschvirus</taxon>
        <taxon>Maltschvirus maltsch</taxon>
    </lineage>
</organism>
<protein>
    <submittedName>
        <fullName evidence="3">Uncharacterized protein</fullName>
    </submittedName>
</protein>
<accession>A0A6J7WTD5</accession>
<gene>
    <name evidence="3" type="ORF">UFOVP232_39</name>
</gene>
<feature type="compositionally biased region" description="Basic and acidic residues" evidence="2">
    <location>
        <begin position="48"/>
        <end position="59"/>
    </location>
</feature>
<proteinExistence type="predicted"/>
<feature type="region of interest" description="Disordered" evidence="2">
    <location>
        <begin position="255"/>
        <end position="276"/>
    </location>
</feature>
<evidence type="ECO:0000256" key="2">
    <source>
        <dbReference type="SAM" id="MobiDB-lite"/>
    </source>
</evidence>
<evidence type="ECO:0000256" key="1">
    <source>
        <dbReference type="SAM" id="Coils"/>
    </source>
</evidence>
<name>A0A6J7WTD5_9CAUD</name>
<feature type="region of interest" description="Disordered" evidence="2">
    <location>
        <begin position="97"/>
        <end position="116"/>
    </location>
</feature>
<feature type="coiled-coil region" evidence="1">
    <location>
        <begin position="145"/>
        <end position="172"/>
    </location>
</feature>
<feature type="compositionally biased region" description="Pro residues" evidence="2">
    <location>
        <begin position="29"/>
        <end position="47"/>
    </location>
</feature>
<dbReference type="EMBL" id="LR798281">
    <property type="protein sequence ID" value="CAB5220068.1"/>
    <property type="molecule type" value="Genomic_DNA"/>
</dbReference>
<sequence>MALPKQVQDQLDALEALEKQLAEGKNPAPTEPDPTPAEPTPEPAPEPAEPKPVEPKPEPTEPAVAEETWQQKYKTLKGMYDAEVPRLHSDIRELKSQMDKLQRAAEAPKPEVKPAKAEKLVTDADVEAFGSDLIEVQRKVAREVAMEFRGELDAMKAENEKLREQLNATGNQVSEASFDQRLHRLVPDFEAVNVDPKWIAWLNEVDPLLRGPRMTVAQEAFNRGDAEGIAHYVSLFKQSIAPVEPTPSKAEEIARQVQPNRSAASSAPVSQKGKMYTDRDIQNMFRQAVELGSKQKHEEARKLEAEIDAAYREGRVTA</sequence>
<keyword evidence="1" id="KW-0175">Coiled coil</keyword>